<evidence type="ECO:0000313" key="4">
    <source>
        <dbReference type="EMBL" id="KIM85765.1"/>
    </source>
</evidence>
<protein>
    <recommendedName>
        <fullName evidence="1">RNA-dependent RNA polymerase</fullName>
        <ecNumber evidence="1">2.7.7.48</ecNumber>
    </recommendedName>
</protein>
<keyword evidence="5" id="KW-1185">Reference proteome</keyword>
<dbReference type="GO" id="GO:0004386">
    <property type="term" value="F:helicase activity"/>
    <property type="evidence" value="ECO:0007669"/>
    <property type="project" value="InterPro"/>
</dbReference>
<dbReference type="GO" id="GO:0003723">
    <property type="term" value="F:RNA binding"/>
    <property type="evidence" value="ECO:0007669"/>
    <property type="project" value="UniProtKB-KW"/>
</dbReference>
<dbReference type="GO" id="GO:0031380">
    <property type="term" value="C:nuclear RNA-directed RNA polymerase complex"/>
    <property type="evidence" value="ECO:0007669"/>
    <property type="project" value="TreeGrafter"/>
</dbReference>
<dbReference type="InterPro" id="IPR027417">
    <property type="entry name" value="P-loop_NTPase"/>
</dbReference>
<feature type="domain" description="RDRP core" evidence="2">
    <location>
        <begin position="56"/>
        <end position="555"/>
    </location>
</feature>
<reference evidence="5" key="2">
    <citation type="submission" date="2015-01" db="EMBL/GenBank/DDBJ databases">
        <title>Evolutionary Origins and Diversification of the Mycorrhizal Mutualists.</title>
        <authorList>
            <consortium name="DOE Joint Genome Institute"/>
            <consortium name="Mycorrhizal Genomics Consortium"/>
            <person name="Kohler A."/>
            <person name="Kuo A."/>
            <person name="Nagy L.G."/>
            <person name="Floudas D."/>
            <person name="Copeland A."/>
            <person name="Barry K.W."/>
            <person name="Cichocki N."/>
            <person name="Veneault-Fourrey C."/>
            <person name="LaButti K."/>
            <person name="Lindquist E.A."/>
            <person name="Lipzen A."/>
            <person name="Lundell T."/>
            <person name="Morin E."/>
            <person name="Murat C."/>
            <person name="Riley R."/>
            <person name="Ohm R."/>
            <person name="Sun H."/>
            <person name="Tunlid A."/>
            <person name="Henrissat B."/>
            <person name="Grigoriev I.V."/>
            <person name="Hibbett D.S."/>
            <person name="Martin F."/>
        </authorList>
    </citation>
    <scope>NUCLEOTIDE SEQUENCE [LARGE SCALE GENOMIC DNA]</scope>
    <source>
        <strain evidence="5">F 1598</strain>
    </source>
</reference>
<evidence type="ECO:0000313" key="5">
    <source>
        <dbReference type="Proteomes" id="UP000054166"/>
    </source>
</evidence>
<dbReference type="SUPFAM" id="SSF52540">
    <property type="entry name" value="P-loop containing nucleoside triphosphate hydrolases"/>
    <property type="match status" value="1"/>
</dbReference>
<evidence type="ECO:0000256" key="1">
    <source>
        <dbReference type="RuleBase" id="RU363098"/>
    </source>
</evidence>
<evidence type="ECO:0000259" key="2">
    <source>
        <dbReference type="Pfam" id="PF05183"/>
    </source>
</evidence>
<dbReference type="GO" id="GO:0003968">
    <property type="term" value="F:RNA-directed RNA polymerase activity"/>
    <property type="evidence" value="ECO:0007669"/>
    <property type="project" value="UniProtKB-KW"/>
</dbReference>
<keyword evidence="1" id="KW-0696">RNA-directed RNA polymerase</keyword>
<dbReference type="PANTHER" id="PTHR23079">
    <property type="entry name" value="RNA-DEPENDENT RNA POLYMERASE"/>
    <property type="match status" value="1"/>
</dbReference>
<dbReference type="HOGENOM" id="CLU_002184_0_0_1"/>
<dbReference type="PANTHER" id="PTHR23079:SF55">
    <property type="entry name" value="RNA-DIRECTED RNA POLYMERASE"/>
    <property type="match status" value="1"/>
</dbReference>
<dbReference type="Pfam" id="PF05183">
    <property type="entry name" value="RdRP"/>
    <property type="match status" value="1"/>
</dbReference>
<dbReference type="OrthoDB" id="6513042at2759"/>
<name>A0A0C3FP97_PILCF</name>
<feature type="domain" description="DNA2/NAM7 helicase helicase" evidence="3">
    <location>
        <begin position="1368"/>
        <end position="1433"/>
    </location>
</feature>
<dbReference type="GO" id="GO:0030422">
    <property type="term" value="P:siRNA processing"/>
    <property type="evidence" value="ECO:0007669"/>
    <property type="project" value="TreeGrafter"/>
</dbReference>
<reference evidence="4 5" key="1">
    <citation type="submission" date="2014-04" db="EMBL/GenBank/DDBJ databases">
        <authorList>
            <consortium name="DOE Joint Genome Institute"/>
            <person name="Kuo A."/>
            <person name="Tarkka M."/>
            <person name="Buscot F."/>
            <person name="Kohler A."/>
            <person name="Nagy L.G."/>
            <person name="Floudas D."/>
            <person name="Copeland A."/>
            <person name="Barry K.W."/>
            <person name="Cichocki N."/>
            <person name="Veneault-Fourrey C."/>
            <person name="LaButti K."/>
            <person name="Lindquist E.A."/>
            <person name="Lipzen A."/>
            <person name="Lundell T."/>
            <person name="Morin E."/>
            <person name="Murat C."/>
            <person name="Sun H."/>
            <person name="Tunlid A."/>
            <person name="Henrissat B."/>
            <person name="Grigoriev I.V."/>
            <person name="Hibbett D.S."/>
            <person name="Martin F."/>
            <person name="Nordberg H.P."/>
            <person name="Cantor M.N."/>
            <person name="Hua S.X."/>
        </authorList>
    </citation>
    <scope>NUCLEOTIDE SEQUENCE [LARGE SCALE GENOMIC DNA]</scope>
    <source>
        <strain evidence="4 5">F 1598</strain>
    </source>
</reference>
<keyword evidence="1" id="KW-0808">Transferase</keyword>
<dbReference type="InterPro" id="IPR057596">
    <property type="entry name" value="RDRP_core"/>
</dbReference>
<comment type="catalytic activity">
    <reaction evidence="1">
        <text>RNA(n) + a ribonucleoside 5'-triphosphate = RNA(n+1) + diphosphate</text>
        <dbReference type="Rhea" id="RHEA:21248"/>
        <dbReference type="Rhea" id="RHEA-COMP:14527"/>
        <dbReference type="Rhea" id="RHEA-COMP:17342"/>
        <dbReference type="ChEBI" id="CHEBI:33019"/>
        <dbReference type="ChEBI" id="CHEBI:61557"/>
        <dbReference type="ChEBI" id="CHEBI:140395"/>
        <dbReference type="EC" id="2.7.7.48"/>
    </reaction>
</comment>
<feature type="domain" description="DNA2/NAM7 helicase helicase" evidence="3">
    <location>
        <begin position="1250"/>
        <end position="1367"/>
    </location>
</feature>
<organism evidence="4 5">
    <name type="scientific">Piloderma croceum (strain F 1598)</name>
    <dbReference type="NCBI Taxonomy" id="765440"/>
    <lineage>
        <taxon>Eukaryota</taxon>
        <taxon>Fungi</taxon>
        <taxon>Dikarya</taxon>
        <taxon>Basidiomycota</taxon>
        <taxon>Agaricomycotina</taxon>
        <taxon>Agaricomycetes</taxon>
        <taxon>Agaricomycetidae</taxon>
        <taxon>Atheliales</taxon>
        <taxon>Atheliaceae</taxon>
        <taxon>Piloderma</taxon>
    </lineage>
</organism>
<dbReference type="InterPro" id="IPR007855">
    <property type="entry name" value="RDRP"/>
</dbReference>
<gene>
    <name evidence="4" type="ORF">PILCRDRAFT_343992</name>
</gene>
<dbReference type="InParanoid" id="A0A0C3FP97"/>
<keyword evidence="1" id="KW-0548">Nucleotidyltransferase</keyword>
<dbReference type="InterPro" id="IPR041677">
    <property type="entry name" value="DNA2/NAM7_AAA_11"/>
</dbReference>
<accession>A0A0C3FP97</accession>
<comment type="similarity">
    <text evidence="1">Belongs to the RdRP family.</text>
</comment>
<evidence type="ECO:0000259" key="3">
    <source>
        <dbReference type="Pfam" id="PF13086"/>
    </source>
</evidence>
<sequence length="1477" mass="165808">MKSHILQENPPVDQDSWRYQLPDNALASPRRKDKIVGKIVKFTAEAITFSMDNLPSNRILQTDDPAKFILASFSDLRFPESSIRVTADYINRLMKAGFFLNGIQYRFYHHSNSQLRSRSCFLRQAESDNELDSRIYQLGNFAKIMNVAKRAKRIGLLFSSAEVDFLLDPRWATDIEDIVSGDENFSDGCGLISRGLSVQISRSKKIIFRGNRYTPCVFQIRYLGYKGVLMLHPDLDKETDKEKKAIVQFRSSMKKFTTVENHTFSVVDHSVPYSFGRLNNDIIVLLASLGITHEKLLAKQEAYFRWIEDASQDITRGVDFLSCLGHNDLAERVLLDGFDNHTVSQKIRSLQMAEVNSFLKKDRMRSRMMIHKSRLLFGVCDPYRVLKEGQVHIRITSSRKGSTTPINGDVLVVRNPCLHPGDCLKLRAVNHPRLSHLVDCIVFASVARPGHHSAPSMSSGGDLDGDKYFVCWDPDLVPSVISESYDYPPNRERVSKSVTREDLANHFSSYNNAGLAKVAALHQKWVRSSRMGALSSQCQELNALHSQSVDGAKIKIPDRLLTPPESDVPYIIDVLGAAAAEFSSRFLQSHPITEAGLVATSKENAEEILHSLLGSDQNALSEYEMFCLTFSVSRRHSIDFRPYLAHLDLGALSAQEKYALSSAVGLKAEDEPYIWNSLVRSNILTPRDLEQRHLDKVLPLQRLYSSEINGLATFFQYLRIATQEFTRKLLIMKTDERFSVGIFIRGEIPWDADPEVNDNVVVCSFMPQASSVMSTYRPCTKGYRLHCSDGKLELYNKNRIDTFVYINRSIATSNAKVQTSIALQKISTRVQKQLGRLNRAPVIEIELHVVSNRDRIAHQLFDLYFEHVPTETYIGRFDKEAVPYSLNLLTGFDWSEKPLWLKDLFVPKQSIESLQGQLASRNPQELELIMSFCLEYHADLELFWTFDFMITTVLLVDGMRNWVDRFPPLAFSLLKKYPPDDSGCLNSEIEAIGVTIIQNIIRSTNSLGIATLVALEKISSGISQIAMADYLDLLMLAAHSVRSSHLAQEVLLVLNDARASVIAQSDIVAYIHKHALAIAFDRAEEAADECPCDEKGTPRKRSSAVPILQLLPIANEFKTVVAHVRIDLPNAVRLHSHIRLQAAAEPQRGSVECPVIDGIVVQASKGELKIELQYPPPPEMQRIQWKMYTAGSVATSRAMMDALLRLFEDGIDCCRFYQTIISRYADASIEFVQNHDSTSPISVEGSIEGLNPSQSAAVNSSEGPLSLIWGPPGTGKTTVVVHILRRILQDTTGDFKILMSASTHNAVDNVLERFVELNKHNNVLGEDKILRVATDHSKVNKALQSYTIDARVGGDMNENNRLVKQAQARVKAASIVFTTCAGAGLGILRKVDFTVVIIDEGSQITEPCALIPLVKGCQRAVIVGDHVQLRPTVRPMAKALEYDISLLERLYTDPNTPDIHRTMLDVRLRISMTMARN</sequence>
<proteinExistence type="inferred from homology"/>
<dbReference type="EC" id="2.7.7.48" evidence="1"/>
<dbReference type="Pfam" id="PF13086">
    <property type="entry name" value="AAA_11"/>
    <property type="match status" value="2"/>
</dbReference>
<dbReference type="Gene3D" id="3.40.50.300">
    <property type="entry name" value="P-loop containing nucleotide triphosphate hydrolases"/>
    <property type="match status" value="1"/>
</dbReference>
<dbReference type="STRING" id="765440.A0A0C3FP97"/>
<keyword evidence="1" id="KW-0694">RNA-binding</keyword>
<dbReference type="EMBL" id="KN832984">
    <property type="protein sequence ID" value="KIM85765.1"/>
    <property type="molecule type" value="Genomic_DNA"/>
</dbReference>
<dbReference type="Proteomes" id="UP000054166">
    <property type="component" value="Unassembled WGS sequence"/>
</dbReference>